<evidence type="ECO:0000313" key="1">
    <source>
        <dbReference type="EMBL" id="ROL50118.1"/>
    </source>
</evidence>
<sequence>MDVLQLIQAKLQKLMNPETFKELRSTTDSSMGSFSSMGSLVLNRHLWLTLTEMRDSEKTAILDAPVHVGELFSDAVGTFLERLLEAQKHLKPRVTSCPTLSWTPFCFRIKQRAQTRSEVETSLANLLQVPIAYTLTQNKQFLASEQRTAVCKASTSSPQGS</sequence>
<dbReference type="AlphaFoldDB" id="A0A3N0YWI5"/>
<dbReference type="EMBL" id="RJVU01022182">
    <property type="protein sequence ID" value="ROL50118.1"/>
    <property type="molecule type" value="Genomic_DNA"/>
</dbReference>
<protein>
    <submittedName>
        <fullName evidence="1">Uncharacterized protein</fullName>
    </submittedName>
</protein>
<evidence type="ECO:0000313" key="2">
    <source>
        <dbReference type="Proteomes" id="UP000281406"/>
    </source>
</evidence>
<dbReference type="Proteomes" id="UP000281406">
    <property type="component" value="Unassembled WGS sequence"/>
</dbReference>
<reference evidence="1 2" key="1">
    <citation type="submission" date="2018-10" db="EMBL/GenBank/DDBJ databases">
        <title>Genome assembly for a Yunnan-Guizhou Plateau 3E fish, Anabarilius grahami (Regan), and its evolutionary and genetic applications.</title>
        <authorList>
            <person name="Jiang W."/>
        </authorList>
    </citation>
    <scope>NUCLEOTIDE SEQUENCE [LARGE SCALE GENOMIC DNA]</scope>
    <source>
        <strain evidence="1">AG-KIZ</strain>
        <tissue evidence="1">Muscle</tissue>
    </source>
</reference>
<comment type="caution">
    <text evidence="1">The sequence shown here is derived from an EMBL/GenBank/DDBJ whole genome shotgun (WGS) entry which is preliminary data.</text>
</comment>
<name>A0A3N0YWI5_ANAGA</name>
<keyword evidence="2" id="KW-1185">Reference proteome</keyword>
<gene>
    <name evidence="1" type="ORF">DPX16_15159</name>
</gene>
<proteinExistence type="predicted"/>
<accession>A0A3N0YWI5</accession>
<organism evidence="1 2">
    <name type="scientific">Anabarilius grahami</name>
    <name type="common">Kanglang fish</name>
    <name type="synonym">Barilius grahami</name>
    <dbReference type="NCBI Taxonomy" id="495550"/>
    <lineage>
        <taxon>Eukaryota</taxon>
        <taxon>Metazoa</taxon>
        <taxon>Chordata</taxon>
        <taxon>Craniata</taxon>
        <taxon>Vertebrata</taxon>
        <taxon>Euteleostomi</taxon>
        <taxon>Actinopterygii</taxon>
        <taxon>Neopterygii</taxon>
        <taxon>Teleostei</taxon>
        <taxon>Ostariophysi</taxon>
        <taxon>Cypriniformes</taxon>
        <taxon>Xenocyprididae</taxon>
        <taxon>Xenocypridinae</taxon>
        <taxon>Xenocypridinae incertae sedis</taxon>
        <taxon>Anabarilius</taxon>
    </lineage>
</organism>